<dbReference type="InterPro" id="IPR045423">
    <property type="entry name" value="DUF6510"/>
</dbReference>
<gene>
    <name evidence="1" type="ORF">FJ693_06100</name>
</gene>
<evidence type="ECO:0000313" key="1">
    <source>
        <dbReference type="EMBL" id="TRW46307.1"/>
    </source>
</evidence>
<reference evidence="1 2" key="1">
    <citation type="submission" date="2019-07" db="EMBL/GenBank/DDBJ databases">
        <title>Georgenia wutianyii sp. nov. and Georgenia *** sp. nov. isolated from plateau pika (Ochotona curzoniae) in the Qinghai-Tibet plateau of China.</title>
        <authorList>
            <person name="Tian Z."/>
        </authorList>
    </citation>
    <scope>NUCLEOTIDE SEQUENCE [LARGE SCALE GENOMIC DNA]</scope>
    <source>
        <strain evidence="1 2">Z446</strain>
    </source>
</reference>
<evidence type="ECO:0000313" key="2">
    <source>
        <dbReference type="Proteomes" id="UP000318693"/>
    </source>
</evidence>
<comment type="caution">
    <text evidence="1">The sequence shown here is derived from an EMBL/GenBank/DDBJ whole genome shotgun (WGS) entry which is preliminary data.</text>
</comment>
<dbReference type="RefSeq" id="WP_143417639.1">
    <property type="nucleotide sequence ID" value="NZ_VJXR01000011.1"/>
</dbReference>
<dbReference type="EMBL" id="VJXR01000011">
    <property type="protein sequence ID" value="TRW46307.1"/>
    <property type="molecule type" value="Genomic_DNA"/>
</dbReference>
<dbReference type="Pfam" id="PF20120">
    <property type="entry name" value="DUF6510"/>
    <property type="match status" value="1"/>
</dbReference>
<keyword evidence="2" id="KW-1185">Reference proteome</keyword>
<dbReference type="Proteomes" id="UP000318693">
    <property type="component" value="Unassembled WGS sequence"/>
</dbReference>
<proteinExistence type="predicted"/>
<protein>
    <submittedName>
        <fullName evidence="1">Uncharacterized protein</fullName>
    </submittedName>
</protein>
<name>A0A552WU79_9MICO</name>
<accession>A0A552WU79</accession>
<organism evidence="1 2">
    <name type="scientific">Georgenia yuyongxinii</name>
    <dbReference type="NCBI Taxonomy" id="2589797"/>
    <lineage>
        <taxon>Bacteria</taxon>
        <taxon>Bacillati</taxon>
        <taxon>Actinomycetota</taxon>
        <taxon>Actinomycetes</taxon>
        <taxon>Micrococcales</taxon>
        <taxon>Bogoriellaceae</taxon>
        <taxon>Georgenia</taxon>
    </lineage>
</organism>
<sequence>MSQQDTAAGYQDPVAARRLDGNAVAGPLRDLFTVDLVDALSTCASCGSAAPLAAHLLYADAPALVVRCPSCAAVVLRFSTSGGVLRLDLTGARLITVQTPEGAT</sequence>
<dbReference type="AlphaFoldDB" id="A0A552WU79"/>